<organism evidence="1 2">
    <name type="scientific">Moniliophthora roreri (strain MCA 2997)</name>
    <name type="common">Cocoa frosty pod rot fungus</name>
    <name type="synonym">Crinipellis roreri</name>
    <dbReference type="NCBI Taxonomy" id="1381753"/>
    <lineage>
        <taxon>Eukaryota</taxon>
        <taxon>Fungi</taxon>
        <taxon>Dikarya</taxon>
        <taxon>Basidiomycota</taxon>
        <taxon>Agaricomycotina</taxon>
        <taxon>Agaricomycetes</taxon>
        <taxon>Agaricomycetidae</taxon>
        <taxon>Agaricales</taxon>
        <taxon>Marasmiineae</taxon>
        <taxon>Marasmiaceae</taxon>
        <taxon>Moniliophthora</taxon>
    </lineage>
</organism>
<sequence>MLIATNGDELIISCRSWEINGQFHKKRSQTRFLAPQDCDSIWIASLPTFEWYWEFELIQFFTPAKPFNVIQCITPAATLTQFTRTCTLSLAPHVSIWWAFVFFHSPREMCHVTTDVRVEAPTPRRKWPVPFWRRTRGEDVLSDTGGKMCPGQAFESRGRIGRVMVVDGKCNFNDNLERDWTTNVPSTMKEETAIAEFKKAFHTGRSKLID</sequence>
<evidence type="ECO:0000313" key="2">
    <source>
        <dbReference type="Proteomes" id="UP000017559"/>
    </source>
</evidence>
<dbReference type="OrthoDB" id="10540230at2759"/>
<dbReference type="AlphaFoldDB" id="V2WYM7"/>
<keyword evidence="2" id="KW-1185">Reference proteome</keyword>
<gene>
    <name evidence="1" type="ORF">Moror_11339</name>
</gene>
<dbReference type="Proteomes" id="UP000017559">
    <property type="component" value="Unassembled WGS sequence"/>
</dbReference>
<reference evidence="1 2" key="1">
    <citation type="journal article" date="2014" name="BMC Genomics">
        <title>Genome and secretome analysis of the hemibiotrophic fungal pathogen, Moniliophthora roreri, which causes frosty pod rot disease of cacao: mechanisms of the biotrophic and necrotrophic phases.</title>
        <authorList>
            <person name="Meinhardt L.W."/>
            <person name="Costa G.G.L."/>
            <person name="Thomazella D.P.T."/>
            <person name="Teixeira P.J.P.L."/>
            <person name="Carazzolle M.F."/>
            <person name="Schuster S.C."/>
            <person name="Carlson J.E."/>
            <person name="Guiltinan M.J."/>
            <person name="Mieczkowski P."/>
            <person name="Farmer A."/>
            <person name="Ramaraj T."/>
            <person name="Crozier J."/>
            <person name="Davis R.E."/>
            <person name="Shao J."/>
            <person name="Melnick R.L."/>
            <person name="Pereira G.A.G."/>
            <person name="Bailey B.A."/>
        </authorList>
    </citation>
    <scope>NUCLEOTIDE SEQUENCE [LARGE SCALE GENOMIC DNA]</scope>
    <source>
        <strain evidence="1 2">MCA 2997</strain>
    </source>
</reference>
<dbReference type="KEGG" id="mrr:Moror_11339"/>
<comment type="caution">
    <text evidence="1">The sequence shown here is derived from an EMBL/GenBank/DDBJ whole genome shotgun (WGS) entry which is preliminary data.</text>
</comment>
<evidence type="ECO:0000313" key="1">
    <source>
        <dbReference type="EMBL" id="ESK85290.1"/>
    </source>
</evidence>
<dbReference type="EMBL" id="AWSO01001099">
    <property type="protein sequence ID" value="ESK85290.1"/>
    <property type="molecule type" value="Genomic_DNA"/>
</dbReference>
<protein>
    <submittedName>
        <fullName evidence="1">Uncharacterized protein</fullName>
    </submittedName>
</protein>
<proteinExistence type="predicted"/>
<accession>V2WYM7</accession>
<name>V2WYM7_MONRO</name>
<dbReference type="HOGENOM" id="CLU_1310426_0_0_1"/>